<accession>A0A1X2HUX1</accession>
<dbReference type="EMBL" id="MCGN01000001">
    <property type="protein sequence ID" value="ORZ03366.1"/>
    <property type="molecule type" value="Genomic_DNA"/>
</dbReference>
<keyword evidence="3" id="KW-1185">Reference proteome</keyword>
<comment type="caution">
    <text evidence="2">The sequence shown here is derived from an EMBL/GenBank/DDBJ whole genome shotgun (WGS) entry which is preliminary data.</text>
</comment>
<dbReference type="InterPro" id="IPR009057">
    <property type="entry name" value="Homeodomain-like_sf"/>
</dbReference>
<protein>
    <recommendedName>
        <fullName evidence="4">Homeobox domain-containing protein</fullName>
    </recommendedName>
</protein>
<dbReference type="InParanoid" id="A0A1X2HUX1"/>
<proteinExistence type="predicted"/>
<dbReference type="AlphaFoldDB" id="A0A1X2HUX1"/>
<feature type="compositionally biased region" description="Basic and acidic residues" evidence="1">
    <location>
        <begin position="15"/>
        <end position="26"/>
    </location>
</feature>
<name>A0A1X2HUX1_SYNRA</name>
<gene>
    <name evidence="2" type="ORF">BCR43DRAFT_483216</name>
</gene>
<sequence>MVKAKHNTRKQGRSKVTDNKVTDNKKSTKAINQLFRPSEEQKLTLPERRKAGEKMGPPQLAAQKDDTTAATCPKYTPHNLDANDKVKHAKSSSWPLLRPASHARGHYKVYTEAQVDLFFALMKEQNLTARQAALAAEINPRTGQRWAQDAKEKSVDGRRPKHWEKRTKLHSEHGEFLDQLYESNPKTTARMAQEELCAQFEGLSITPNGVYKYMQRRKHIQSLV</sequence>
<feature type="region of interest" description="Disordered" evidence="1">
    <location>
        <begin position="1"/>
        <end position="68"/>
    </location>
</feature>
<dbReference type="Proteomes" id="UP000242180">
    <property type="component" value="Unassembled WGS sequence"/>
</dbReference>
<dbReference type="SUPFAM" id="SSF46689">
    <property type="entry name" value="Homeodomain-like"/>
    <property type="match status" value="1"/>
</dbReference>
<evidence type="ECO:0000313" key="2">
    <source>
        <dbReference type="EMBL" id="ORZ03366.1"/>
    </source>
</evidence>
<evidence type="ECO:0000313" key="3">
    <source>
        <dbReference type="Proteomes" id="UP000242180"/>
    </source>
</evidence>
<organism evidence="2 3">
    <name type="scientific">Syncephalastrum racemosum</name>
    <name type="common">Filamentous fungus</name>
    <dbReference type="NCBI Taxonomy" id="13706"/>
    <lineage>
        <taxon>Eukaryota</taxon>
        <taxon>Fungi</taxon>
        <taxon>Fungi incertae sedis</taxon>
        <taxon>Mucoromycota</taxon>
        <taxon>Mucoromycotina</taxon>
        <taxon>Mucoromycetes</taxon>
        <taxon>Mucorales</taxon>
        <taxon>Syncephalastraceae</taxon>
        <taxon>Syncephalastrum</taxon>
    </lineage>
</organism>
<reference evidence="2 3" key="1">
    <citation type="submission" date="2016-07" db="EMBL/GenBank/DDBJ databases">
        <title>Pervasive Adenine N6-methylation of Active Genes in Fungi.</title>
        <authorList>
            <consortium name="DOE Joint Genome Institute"/>
            <person name="Mondo S.J."/>
            <person name="Dannebaum R.O."/>
            <person name="Kuo R.C."/>
            <person name="Labutti K."/>
            <person name="Haridas S."/>
            <person name="Kuo A."/>
            <person name="Salamov A."/>
            <person name="Ahrendt S.R."/>
            <person name="Lipzen A."/>
            <person name="Sullivan W."/>
            <person name="Andreopoulos W.B."/>
            <person name="Clum A."/>
            <person name="Lindquist E."/>
            <person name="Daum C."/>
            <person name="Ramamoorthy G.K."/>
            <person name="Gryganskyi A."/>
            <person name="Culley D."/>
            <person name="Magnuson J.K."/>
            <person name="James T.Y."/>
            <person name="O'Malley M.A."/>
            <person name="Stajich J.E."/>
            <person name="Spatafora J.W."/>
            <person name="Visel A."/>
            <person name="Grigoriev I.V."/>
        </authorList>
    </citation>
    <scope>NUCLEOTIDE SEQUENCE [LARGE SCALE GENOMIC DNA]</scope>
    <source>
        <strain evidence="2 3">NRRL 2496</strain>
    </source>
</reference>
<feature type="compositionally biased region" description="Basic and acidic residues" evidence="1">
    <location>
        <begin position="37"/>
        <end position="53"/>
    </location>
</feature>
<evidence type="ECO:0000256" key="1">
    <source>
        <dbReference type="SAM" id="MobiDB-lite"/>
    </source>
</evidence>
<evidence type="ECO:0008006" key="4">
    <source>
        <dbReference type="Google" id="ProtNLM"/>
    </source>
</evidence>
<feature type="compositionally biased region" description="Basic residues" evidence="1">
    <location>
        <begin position="1"/>
        <end position="13"/>
    </location>
</feature>